<dbReference type="InterPro" id="IPR010255">
    <property type="entry name" value="Haem_peroxidase_sf"/>
</dbReference>
<gene>
    <name evidence="3" type="primary">Pxt_3</name>
    <name evidence="3" type="ORF">Anas_11235</name>
</gene>
<keyword evidence="2" id="KW-0479">Metal-binding</keyword>
<evidence type="ECO:0000313" key="4">
    <source>
        <dbReference type="Proteomes" id="UP000326759"/>
    </source>
</evidence>
<accession>A0A5N5SV92</accession>
<dbReference type="PANTHER" id="PTHR11475">
    <property type="entry name" value="OXIDASE/PEROXIDASE"/>
    <property type="match status" value="1"/>
</dbReference>
<protein>
    <submittedName>
        <fullName evidence="3">Chorion peroxidase</fullName>
    </submittedName>
</protein>
<keyword evidence="4" id="KW-1185">Reference proteome</keyword>
<organism evidence="3 4">
    <name type="scientific">Armadillidium nasatum</name>
    <dbReference type="NCBI Taxonomy" id="96803"/>
    <lineage>
        <taxon>Eukaryota</taxon>
        <taxon>Metazoa</taxon>
        <taxon>Ecdysozoa</taxon>
        <taxon>Arthropoda</taxon>
        <taxon>Crustacea</taxon>
        <taxon>Multicrustacea</taxon>
        <taxon>Malacostraca</taxon>
        <taxon>Eumalacostraca</taxon>
        <taxon>Peracarida</taxon>
        <taxon>Isopoda</taxon>
        <taxon>Oniscidea</taxon>
        <taxon>Crinocheta</taxon>
        <taxon>Armadillidiidae</taxon>
        <taxon>Armadillidium</taxon>
    </lineage>
</organism>
<dbReference type="PROSITE" id="PS50292">
    <property type="entry name" value="PEROXIDASE_3"/>
    <property type="match status" value="1"/>
</dbReference>
<evidence type="ECO:0000256" key="2">
    <source>
        <dbReference type="PIRSR" id="PIRSR619791-2"/>
    </source>
</evidence>
<dbReference type="InterPro" id="IPR037120">
    <property type="entry name" value="Haem_peroxidase_sf_animal"/>
</dbReference>
<dbReference type="GO" id="GO:0046872">
    <property type="term" value="F:metal ion binding"/>
    <property type="evidence" value="ECO:0007669"/>
    <property type="project" value="UniProtKB-KW"/>
</dbReference>
<sequence>MLKKIHIFTTSKLLTEVHKNFQVYRGVDYYYYYVLSIPGTATDPRCCDRDAALPDCFPIRLSPKDAFYSLFKQDCMSVVRSVPGVREGCKFGPRAQINTVPSYIDGNWVYGSSLEVANRLRLHKGGLLKSLPVFREFGLKDLLPLKLVDPDDGCIRPSTDLYCFDAGDLRVNEQLVLAVIHTLMMREHNRVAVELSRINPHWGDEELFHEARHITAAEIQHITYNEYLPMILGKEVMEKFGLILEKHGYFEGYDPSIDPSMSANFITAAFRFGHSLLPSTIERWSPAHKYIGSQRLSELLRQPYDLYKGGWCDQFLMGLSNQVAQAMDDAITQEVCEQKLLFYNGIF</sequence>
<dbReference type="PRINTS" id="PR00457">
    <property type="entry name" value="ANPEROXIDASE"/>
</dbReference>
<comment type="caution">
    <text evidence="3">The sequence shown here is derived from an EMBL/GenBank/DDBJ whole genome shotgun (WGS) entry which is preliminary data.</text>
</comment>
<feature type="binding site" description="axial binding residue" evidence="2">
    <location>
        <position position="274"/>
    </location>
    <ligand>
        <name>heme b</name>
        <dbReference type="ChEBI" id="CHEBI:60344"/>
    </ligand>
    <ligandPart>
        <name>Fe</name>
        <dbReference type="ChEBI" id="CHEBI:18248"/>
    </ligandPart>
</feature>
<keyword evidence="2" id="KW-0349">Heme</keyword>
<dbReference type="Gene3D" id="1.10.640.10">
    <property type="entry name" value="Haem peroxidase domain superfamily, animal type"/>
    <property type="match status" value="1"/>
</dbReference>
<dbReference type="GO" id="GO:0006979">
    <property type="term" value="P:response to oxidative stress"/>
    <property type="evidence" value="ECO:0007669"/>
    <property type="project" value="InterPro"/>
</dbReference>
<evidence type="ECO:0000313" key="3">
    <source>
        <dbReference type="EMBL" id="KAB7497579.1"/>
    </source>
</evidence>
<keyword evidence="1 3" id="KW-0575">Peroxidase</keyword>
<dbReference type="Proteomes" id="UP000326759">
    <property type="component" value="Unassembled WGS sequence"/>
</dbReference>
<dbReference type="GO" id="GO:0004601">
    <property type="term" value="F:peroxidase activity"/>
    <property type="evidence" value="ECO:0007669"/>
    <property type="project" value="UniProtKB-KW"/>
</dbReference>
<dbReference type="GO" id="GO:0020037">
    <property type="term" value="F:heme binding"/>
    <property type="evidence" value="ECO:0007669"/>
    <property type="project" value="InterPro"/>
</dbReference>
<dbReference type="InterPro" id="IPR019791">
    <property type="entry name" value="Haem_peroxidase_animal"/>
</dbReference>
<proteinExistence type="predicted"/>
<name>A0A5N5SV92_9CRUS</name>
<evidence type="ECO:0000256" key="1">
    <source>
        <dbReference type="ARBA" id="ARBA00022559"/>
    </source>
</evidence>
<keyword evidence="1 3" id="KW-0560">Oxidoreductase</keyword>
<dbReference type="Pfam" id="PF03098">
    <property type="entry name" value="An_peroxidase"/>
    <property type="match status" value="1"/>
</dbReference>
<dbReference type="PANTHER" id="PTHR11475:SF106">
    <property type="entry name" value="CURLY SU"/>
    <property type="match status" value="1"/>
</dbReference>
<dbReference type="EMBL" id="SEYY01020121">
    <property type="protein sequence ID" value="KAB7497579.1"/>
    <property type="molecule type" value="Genomic_DNA"/>
</dbReference>
<keyword evidence="2" id="KW-0408">Iron</keyword>
<dbReference type="SUPFAM" id="SSF48113">
    <property type="entry name" value="Heme-dependent peroxidases"/>
    <property type="match status" value="1"/>
</dbReference>
<dbReference type="AlphaFoldDB" id="A0A5N5SV92"/>
<reference evidence="3 4" key="1">
    <citation type="journal article" date="2019" name="PLoS Biol.">
        <title>Sex chromosomes control vertical transmission of feminizing Wolbachia symbionts in an isopod.</title>
        <authorList>
            <person name="Becking T."/>
            <person name="Chebbi M.A."/>
            <person name="Giraud I."/>
            <person name="Moumen B."/>
            <person name="Laverre T."/>
            <person name="Caubet Y."/>
            <person name="Peccoud J."/>
            <person name="Gilbert C."/>
            <person name="Cordaux R."/>
        </authorList>
    </citation>
    <scope>NUCLEOTIDE SEQUENCE [LARGE SCALE GENOMIC DNA]</scope>
    <source>
        <strain evidence="3">ANa2</strain>
        <tissue evidence="3">Whole body excluding digestive tract and cuticle</tissue>
    </source>
</reference>
<dbReference type="OrthoDB" id="823504at2759"/>